<gene>
    <name evidence="1" type="ORF">AUK05_00485</name>
</gene>
<dbReference type="Proteomes" id="UP000182344">
    <property type="component" value="Unassembled WGS sequence"/>
</dbReference>
<dbReference type="EMBL" id="MNZO01000007">
    <property type="protein sequence ID" value="OIP87762.1"/>
    <property type="molecule type" value="Genomic_DNA"/>
</dbReference>
<evidence type="ECO:0000313" key="1">
    <source>
        <dbReference type="EMBL" id="OIP87762.1"/>
    </source>
</evidence>
<dbReference type="STRING" id="1805376.AUK05_00485"/>
<accession>A0A1J5I0Y3</accession>
<name>A0A1J5I0Y3_9BACT</name>
<sequence length="155" mass="18064">MTNFKVGDYIVDFENIYLIYDEKDGFFFYHHLEGDKATSTSSLPVTNMIKSGFRHLINTQNIKEFFAELNKVLPDDSVFENKLIKESLYLNDPIKNALTLKFLYKNKKELGEKFLKSNQEIINNITNHLAKEISFVHKKPIATIQKQITDILSKK</sequence>
<protein>
    <recommendedName>
        <fullName evidence="3">CarD-like/TRCF RNAP-interacting domain-containing protein</fullName>
    </recommendedName>
</protein>
<proteinExistence type="predicted"/>
<comment type="caution">
    <text evidence="1">The sequence shown here is derived from an EMBL/GenBank/DDBJ whole genome shotgun (WGS) entry which is preliminary data.</text>
</comment>
<reference evidence="1 2" key="1">
    <citation type="journal article" date="2016" name="Environ. Microbiol.">
        <title>Genomic resolution of a cold subsurface aquifer community provides metabolic insights for novel microbes adapted to high CO concentrations.</title>
        <authorList>
            <person name="Probst A.J."/>
            <person name="Castelle C.J."/>
            <person name="Singh A."/>
            <person name="Brown C.T."/>
            <person name="Anantharaman K."/>
            <person name="Sharon I."/>
            <person name="Hug L.A."/>
            <person name="Burstein D."/>
            <person name="Emerson J.B."/>
            <person name="Thomas B.C."/>
            <person name="Banfield J.F."/>
        </authorList>
    </citation>
    <scope>NUCLEOTIDE SEQUENCE [LARGE SCALE GENOMIC DNA]</scope>
    <source>
        <strain evidence="1">CG2_30_35_20</strain>
    </source>
</reference>
<organism evidence="1 2">
    <name type="scientific">Candidatus Shapirobacteria bacterium CG2_30_35_20</name>
    <dbReference type="NCBI Taxonomy" id="1805376"/>
    <lineage>
        <taxon>Bacteria</taxon>
        <taxon>Candidatus Shapironibacteriota</taxon>
    </lineage>
</organism>
<evidence type="ECO:0008006" key="3">
    <source>
        <dbReference type="Google" id="ProtNLM"/>
    </source>
</evidence>
<dbReference type="AlphaFoldDB" id="A0A1J5I0Y3"/>
<evidence type="ECO:0000313" key="2">
    <source>
        <dbReference type="Proteomes" id="UP000182344"/>
    </source>
</evidence>